<keyword evidence="4" id="KW-1185">Reference proteome</keyword>
<evidence type="ECO:0000313" key="4">
    <source>
        <dbReference type="Proteomes" id="UP000266841"/>
    </source>
</evidence>
<dbReference type="AlphaFoldDB" id="K0R2M3"/>
<dbReference type="SMART" id="SM00554">
    <property type="entry name" value="FAS1"/>
    <property type="match status" value="2"/>
</dbReference>
<organism evidence="3 4">
    <name type="scientific">Thalassiosira oceanica</name>
    <name type="common">Marine diatom</name>
    <dbReference type="NCBI Taxonomy" id="159749"/>
    <lineage>
        <taxon>Eukaryota</taxon>
        <taxon>Sar</taxon>
        <taxon>Stramenopiles</taxon>
        <taxon>Ochrophyta</taxon>
        <taxon>Bacillariophyta</taxon>
        <taxon>Coscinodiscophyceae</taxon>
        <taxon>Thalassiosirophycidae</taxon>
        <taxon>Thalassiosirales</taxon>
        <taxon>Thalassiosiraceae</taxon>
        <taxon>Thalassiosira</taxon>
    </lineage>
</organism>
<reference evidence="3 4" key="1">
    <citation type="journal article" date="2012" name="Genome Biol.">
        <title>Genome and low-iron response of an oceanic diatom adapted to chronic iron limitation.</title>
        <authorList>
            <person name="Lommer M."/>
            <person name="Specht M."/>
            <person name="Roy A.S."/>
            <person name="Kraemer L."/>
            <person name="Andreson R."/>
            <person name="Gutowska M.A."/>
            <person name="Wolf J."/>
            <person name="Bergner S.V."/>
            <person name="Schilhabel M.B."/>
            <person name="Klostermeier U.C."/>
            <person name="Beiko R.G."/>
            <person name="Rosenstiel P."/>
            <person name="Hippler M."/>
            <person name="Laroche J."/>
        </authorList>
    </citation>
    <scope>NUCLEOTIDE SEQUENCE [LARGE SCALE GENOMIC DNA]</scope>
    <source>
        <strain evidence="3 4">CCMP1005</strain>
    </source>
</reference>
<proteinExistence type="predicted"/>
<feature type="domain" description="FAS1" evidence="2">
    <location>
        <begin position="361"/>
        <end position="495"/>
    </location>
</feature>
<dbReference type="FunFam" id="2.30.180.10:FF:000014">
    <property type="entry name" value="Stabilin 1"/>
    <property type="match status" value="1"/>
</dbReference>
<dbReference type="PROSITE" id="PS50213">
    <property type="entry name" value="FAS1"/>
    <property type="match status" value="2"/>
</dbReference>
<feature type="non-terminal residue" evidence="3">
    <location>
        <position position="1"/>
    </location>
</feature>
<name>K0R2M3_THAOC</name>
<dbReference type="EMBL" id="AGNL01047791">
    <property type="protein sequence ID" value="EJK46380.1"/>
    <property type="molecule type" value="Genomic_DNA"/>
</dbReference>
<evidence type="ECO:0000256" key="1">
    <source>
        <dbReference type="SAM" id="MobiDB-lite"/>
    </source>
</evidence>
<dbReference type="SUPFAM" id="SSF82153">
    <property type="entry name" value="FAS1 domain"/>
    <property type="match status" value="2"/>
</dbReference>
<gene>
    <name evidence="3" type="ORF">THAOC_34952</name>
</gene>
<feature type="region of interest" description="Disordered" evidence="1">
    <location>
        <begin position="247"/>
        <end position="352"/>
    </location>
</feature>
<comment type="caution">
    <text evidence="3">The sequence shown here is derived from an EMBL/GenBank/DDBJ whole genome shotgun (WGS) entry which is preliminary data.</text>
</comment>
<dbReference type="Pfam" id="PF02469">
    <property type="entry name" value="Fasciclin"/>
    <property type="match status" value="2"/>
</dbReference>
<feature type="compositionally biased region" description="Low complexity" evidence="1">
    <location>
        <begin position="662"/>
        <end position="695"/>
    </location>
</feature>
<dbReference type="InterPro" id="IPR000782">
    <property type="entry name" value="FAS1_domain"/>
</dbReference>
<dbReference type="Proteomes" id="UP000266841">
    <property type="component" value="Unassembled WGS sequence"/>
</dbReference>
<dbReference type="OrthoDB" id="286301at2759"/>
<evidence type="ECO:0000313" key="3">
    <source>
        <dbReference type="EMBL" id="EJK46380.1"/>
    </source>
</evidence>
<dbReference type="InterPro" id="IPR050904">
    <property type="entry name" value="Adhesion/Biosynth-related"/>
</dbReference>
<sequence length="850" mass="89983">RKSSRSITPLHGRERVVQRRRPPPTKSGEERTVQSKNIGSFVYEPSTATYCPARSAKSVPRASVSIADFREPLLMCRSMVRLPGFVVAVFLSNCNAVPSRAEQRGDIPAAIPKDDRRGQLAKRETVDELDEISGQNRAAGTSRRTGFRRHMRIHPARRSRRLQETPAEKYYDLAWSDLPPEVQSAYETLLTTEEIWCGESDENPIEDYDWDDLDDEMRAQAEFLGYTEKIWCEDAETGEWTCTVDADVDAPAPSAKPSPSPTGEPVSESPVSESPVSESPVSESPVSESPVSESPVSSAPVSLAPVVSSDAPSAASDPPAETSTGEAGSTAEEASAEETTAEEVLEDEGGTDGVEVVEEECSSIYELASSDAAFGTLNQVIGAAGLGPALKLPGTFTVFAPLNSAFEKILTPEFMDKYLDPVWKPQLQDLVLYHLLGSEVYSSNLSDGLEAPTVNFAKETIVVNLDPPRVNDNSIIQLPDIEACNGVVHGVSEVLLPASVTSDIVDLGAASEDFSALVVAVEAAGLVDTLKGEGPFTLFGEQSGLDPCANRSETRHADAPTNDAFAALPEGTVEALFLPENRDMLVSILTYHVVPANALSNSLESGSVTTVNGDAVDVDVSDGGITVNDASVIQANVIASNGIVHVIDAVLLPPEEPEASQATESPTTEVPATEAPVTEVPVTEAPVTEVPETEAPVTEALVTEAPITEAPVTEAPVTEAPEDEHEVEPVPPPPATTEVPWPGADAMLGKSSKSKGGKAKCYKAKSWMVGLSGDDDGECAGHIAKVSKEYAAGKSVKTKQAKAHYDIDAKAEKITGSKGAKIFTASKGAKKTLTATPTMSAAHTDDAGSR</sequence>
<dbReference type="Gene3D" id="2.30.180.10">
    <property type="entry name" value="FAS1 domain"/>
    <property type="match status" value="2"/>
</dbReference>
<feature type="compositionally biased region" description="Low complexity" evidence="1">
    <location>
        <begin position="263"/>
        <end position="333"/>
    </location>
</feature>
<protein>
    <recommendedName>
        <fullName evidence="2">FAS1 domain-containing protein</fullName>
    </recommendedName>
</protein>
<feature type="region of interest" description="Disordered" evidence="1">
    <location>
        <begin position="1"/>
        <end position="36"/>
    </location>
</feature>
<dbReference type="PANTHER" id="PTHR10900:SF77">
    <property type="entry name" value="FI19380P1"/>
    <property type="match status" value="1"/>
</dbReference>
<feature type="domain" description="FAS1" evidence="2">
    <location>
        <begin position="501"/>
        <end position="651"/>
    </location>
</feature>
<dbReference type="eggNOG" id="KOG1437">
    <property type="taxonomic scope" value="Eukaryota"/>
</dbReference>
<accession>K0R2M3</accession>
<dbReference type="PANTHER" id="PTHR10900">
    <property type="entry name" value="PERIOSTIN-RELATED"/>
    <property type="match status" value="1"/>
</dbReference>
<dbReference type="GO" id="GO:0005615">
    <property type="term" value="C:extracellular space"/>
    <property type="evidence" value="ECO:0007669"/>
    <property type="project" value="TreeGrafter"/>
</dbReference>
<evidence type="ECO:0000259" key="2">
    <source>
        <dbReference type="PROSITE" id="PS50213"/>
    </source>
</evidence>
<dbReference type="InterPro" id="IPR036378">
    <property type="entry name" value="FAS1_dom_sf"/>
</dbReference>
<feature type="region of interest" description="Disordered" evidence="1">
    <location>
        <begin position="656"/>
        <end position="695"/>
    </location>
</feature>
<feature type="region of interest" description="Disordered" evidence="1">
    <location>
        <begin position="719"/>
        <end position="741"/>
    </location>
</feature>
<feature type="compositionally biased region" description="Acidic residues" evidence="1">
    <location>
        <begin position="334"/>
        <end position="352"/>
    </location>
</feature>